<sequence length="140" mass="15763">MLPRRTVTVACMDNSLSGLPRIDVINPLPPTEHCVIAVRNSLSRDNNNDAEETWVKKGRAVLLSESESSIYESVIMRSRGERVSITSWCMPDNGRASGGSLTVRLKQHVHPQYPSRYPSDENGCHRESLLVYTRRGNLNR</sequence>
<accession>A0A195CUH5</accession>
<dbReference type="EMBL" id="KQ977279">
    <property type="protein sequence ID" value="KYN04333.1"/>
    <property type="molecule type" value="Genomic_DNA"/>
</dbReference>
<keyword evidence="2" id="KW-1185">Reference proteome</keyword>
<evidence type="ECO:0000313" key="1">
    <source>
        <dbReference type="EMBL" id="KYN04333.1"/>
    </source>
</evidence>
<protein>
    <submittedName>
        <fullName evidence="1">Uncharacterized protein</fullName>
    </submittedName>
</protein>
<proteinExistence type="predicted"/>
<gene>
    <name evidence="1" type="ORF">ALC62_05099</name>
</gene>
<name>A0A195CUH5_9HYME</name>
<dbReference type="AlphaFoldDB" id="A0A195CUH5"/>
<evidence type="ECO:0000313" key="2">
    <source>
        <dbReference type="Proteomes" id="UP000078542"/>
    </source>
</evidence>
<reference evidence="1 2" key="1">
    <citation type="submission" date="2016-03" db="EMBL/GenBank/DDBJ databases">
        <title>Cyphomyrmex costatus WGS genome.</title>
        <authorList>
            <person name="Nygaard S."/>
            <person name="Hu H."/>
            <person name="Boomsma J."/>
            <person name="Zhang G."/>
        </authorList>
    </citation>
    <scope>NUCLEOTIDE SEQUENCE [LARGE SCALE GENOMIC DNA]</scope>
    <source>
        <strain evidence="1">MS0001</strain>
        <tissue evidence="1">Whole body</tissue>
    </source>
</reference>
<organism evidence="1 2">
    <name type="scientific">Cyphomyrmex costatus</name>
    <dbReference type="NCBI Taxonomy" id="456900"/>
    <lineage>
        <taxon>Eukaryota</taxon>
        <taxon>Metazoa</taxon>
        <taxon>Ecdysozoa</taxon>
        <taxon>Arthropoda</taxon>
        <taxon>Hexapoda</taxon>
        <taxon>Insecta</taxon>
        <taxon>Pterygota</taxon>
        <taxon>Neoptera</taxon>
        <taxon>Endopterygota</taxon>
        <taxon>Hymenoptera</taxon>
        <taxon>Apocrita</taxon>
        <taxon>Aculeata</taxon>
        <taxon>Formicoidea</taxon>
        <taxon>Formicidae</taxon>
        <taxon>Myrmicinae</taxon>
        <taxon>Cyphomyrmex</taxon>
    </lineage>
</organism>
<dbReference type="Proteomes" id="UP000078542">
    <property type="component" value="Unassembled WGS sequence"/>
</dbReference>